<accession>A0ABV5KJH1</accession>
<reference evidence="5 6" key="1">
    <citation type="submission" date="2024-09" db="EMBL/GenBank/DDBJ databases">
        <authorList>
            <person name="Sun Q."/>
            <person name="Mori K."/>
        </authorList>
    </citation>
    <scope>NUCLEOTIDE SEQUENCE [LARGE SCALE GENOMIC DNA]</scope>
    <source>
        <strain evidence="5 6">TISTR 2452</strain>
    </source>
</reference>
<dbReference type="Proteomes" id="UP001589747">
    <property type="component" value="Unassembled WGS sequence"/>
</dbReference>
<evidence type="ECO:0000256" key="2">
    <source>
        <dbReference type="ARBA" id="ARBA00034301"/>
    </source>
</evidence>
<evidence type="ECO:0000256" key="1">
    <source>
        <dbReference type="ARBA" id="ARBA00034221"/>
    </source>
</evidence>
<name>A0ABV5KJH1_9BACL</name>
<evidence type="ECO:0000313" key="5">
    <source>
        <dbReference type="EMBL" id="MFB9325375.1"/>
    </source>
</evidence>
<evidence type="ECO:0000256" key="3">
    <source>
        <dbReference type="ARBA" id="ARBA00048505"/>
    </source>
</evidence>
<evidence type="ECO:0000259" key="4">
    <source>
        <dbReference type="SMART" id="SM00849"/>
    </source>
</evidence>
<dbReference type="InterPro" id="IPR001279">
    <property type="entry name" value="Metallo-B-lactamas"/>
</dbReference>
<comment type="caution">
    <text evidence="5">The sequence shown here is derived from an EMBL/GenBank/DDBJ whole genome shotgun (WGS) entry which is preliminary data.</text>
</comment>
<comment type="function">
    <text evidence="2">Counteracts the endogenous Pycsar antiviral defense system. Phosphodiesterase that enables metal-dependent hydrolysis of host cyclic nucleotide Pycsar defense signals such as cCMP and cUMP.</text>
</comment>
<dbReference type="SMART" id="SM00849">
    <property type="entry name" value="Lactamase_B"/>
    <property type="match status" value="1"/>
</dbReference>
<gene>
    <name evidence="5" type="ORF">ACFFSY_05490</name>
</gene>
<dbReference type="Pfam" id="PF23023">
    <property type="entry name" value="Anti-Pycsar_Apyc1"/>
    <property type="match status" value="1"/>
</dbReference>
<comment type="catalytic activity">
    <reaction evidence="1">
        <text>3',5'-cyclic CMP + H2O = CMP + H(+)</text>
        <dbReference type="Rhea" id="RHEA:72675"/>
        <dbReference type="ChEBI" id="CHEBI:15377"/>
        <dbReference type="ChEBI" id="CHEBI:15378"/>
        <dbReference type="ChEBI" id="CHEBI:58003"/>
        <dbReference type="ChEBI" id="CHEBI:60377"/>
    </reaction>
    <physiologicalReaction direction="left-to-right" evidence="1">
        <dbReference type="Rhea" id="RHEA:72676"/>
    </physiologicalReaction>
</comment>
<organism evidence="5 6">
    <name type="scientific">Paenibacillus aurantiacus</name>
    <dbReference type="NCBI Taxonomy" id="1936118"/>
    <lineage>
        <taxon>Bacteria</taxon>
        <taxon>Bacillati</taxon>
        <taxon>Bacillota</taxon>
        <taxon>Bacilli</taxon>
        <taxon>Bacillales</taxon>
        <taxon>Paenibacillaceae</taxon>
        <taxon>Paenibacillus</taxon>
    </lineage>
</organism>
<dbReference type="Gene3D" id="3.60.15.10">
    <property type="entry name" value="Ribonuclease Z/Hydroxyacylglutathione hydrolase-like"/>
    <property type="match status" value="1"/>
</dbReference>
<dbReference type="EMBL" id="JBHMDO010000010">
    <property type="protein sequence ID" value="MFB9325375.1"/>
    <property type="molecule type" value="Genomic_DNA"/>
</dbReference>
<dbReference type="InterPro" id="IPR036866">
    <property type="entry name" value="RibonucZ/Hydroxyglut_hydro"/>
</dbReference>
<proteinExistence type="predicted"/>
<keyword evidence="6" id="KW-1185">Reference proteome</keyword>
<dbReference type="RefSeq" id="WP_377491078.1">
    <property type="nucleotide sequence ID" value="NZ_JBHMDO010000010.1"/>
</dbReference>
<evidence type="ECO:0000313" key="6">
    <source>
        <dbReference type="Proteomes" id="UP001589747"/>
    </source>
</evidence>
<dbReference type="PANTHER" id="PTHR42663">
    <property type="entry name" value="HYDROLASE C777.06C-RELATED-RELATED"/>
    <property type="match status" value="1"/>
</dbReference>
<dbReference type="PANTHER" id="PTHR42663:SF6">
    <property type="entry name" value="HYDROLASE C777.06C-RELATED"/>
    <property type="match status" value="1"/>
</dbReference>
<protein>
    <submittedName>
        <fullName evidence="5">MBL fold metallo-hydrolase</fullName>
    </submittedName>
</protein>
<dbReference type="SUPFAM" id="SSF56281">
    <property type="entry name" value="Metallo-hydrolase/oxidoreductase"/>
    <property type="match status" value="1"/>
</dbReference>
<sequence length="241" mass="27325">MNIQMLGTGSAFAKRYYNNNALLFSGGQTAMLDCGITAPLALHQLSKTFNDIDALVISHIHADHVGGMEEFAFQRKFVYQRSLPLFVPAPLIEPLWETTLKGGLMQEDLRSLDDYFDVRPLQEGESCEIIPGLTIRPIRTKHIAGKPSYSYVMNGSFFYSADMKFDAELLHALVAEGCEVIFHDCQLKPPGVVHTTLEQLLSLPVDLQERIWLMHYDDTRPHYEGMTGAMRFVEQHHVYSF</sequence>
<feature type="domain" description="Metallo-beta-lactamase" evidence="4">
    <location>
        <begin position="18"/>
        <end position="215"/>
    </location>
</feature>
<comment type="catalytic activity">
    <reaction evidence="3">
        <text>3',5'-cyclic UMP + H2O = UMP + H(+)</text>
        <dbReference type="Rhea" id="RHEA:70575"/>
        <dbReference type="ChEBI" id="CHEBI:15377"/>
        <dbReference type="ChEBI" id="CHEBI:15378"/>
        <dbReference type="ChEBI" id="CHEBI:57865"/>
        <dbReference type="ChEBI" id="CHEBI:184387"/>
    </reaction>
    <physiologicalReaction direction="left-to-right" evidence="3">
        <dbReference type="Rhea" id="RHEA:70576"/>
    </physiologicalReaction>
</comment>